<dbReference type="InterPro" id="IPR006935">
    <property type="entry name" value="Helicase/UvrB_N"/>
</dbReference>
<dbReference type="GO" id="GO:0005524">
    <property type="term" value="F:ATP binding"/>
    <property type="evidence" value="ECO:0007669"/>
    <property type="project" value="UniProtKB-KW"/>
</dbReference>
<dbReference type="EMBL" id="SXFB01000002">
    <property type="protein sequence ID" value="NFV25203.1"/>
    <property type="molecule type" value="Genomic_DNA"/>
</dbReference>
<dbReference type="GO" id="GO:0003677">
    <property type="term" value="F:DNA binding"/>
    <property type="evidence" value="ECO:0007669"/>
    <property type="project" value="InterPro"/>
</dbReference>
<keyword evidence="4" id="KW-0347">Helicase</keyword>
<dbReference type="InterPro" id="IPR001650">
    <property type="entry name" value="Helicase_C-like"/>
</dbReference>
<protein>
    <submittedName>
        <fullName evidence="4">DEAD/DEAH box helicase</fullName>
    </submittedName>
</protein>
<dbReference type="InterPro" id="IPR027417">
    <property type="entry name" value="P-loop_NTPase"/>
</dbReference>
<proteinExistence type="predicted"/>
<organism evidence="4 5">
    <name type="scientific">Clostridium botulinum</name>
    <dbReference type="NCBI Taxonomy" id="1491"/>
    <lineage>
        <taxon>Bacteria</taxon>
        <taxon>Bacillati</taxon>
        <taxon>Bacillota</taxon>
        <taxon>Clostridia</taxon>
        <taxon>Eubacteriales</taxon>
        <taxon>Clostridiaceae</taxon>
        <taxon>Clostridium</taxon>
    </lineage>
</organism>
<dbReference type="GO" id="GO:0004386">
    <property type="term" value="F:helicase activity"/>
    <property type="evidence" value="ECO:0007669"/>
    <property type="project" value="UniProtKB-KW"/>
</dbReference>
<dbReference type="PANTHER" id="PTHR24031">
    <property type="entry name" value="RNA HELICASE"/>
    <property type="match status" value="1"/>
</dbReference>
<dbReference type="Proteomes" id="UP000486903">
    <property type="component" value="Unassembled WGS sequence"/>
</dbReference>
<evidence type="ECO:0000256" key="2">
    <source>
        <dbReference type="ARBA" id="ARBA00022801"/>
    </source>
</evidence>
<dbReference type="SUPFAM" id="SSF52540">
    <property type="entry name" value="P-loop containing nucleoside triphosphate hydrolases"/>
    <property type="match status" value="1"/>
</dbReference>
<dbReference type="InterPro" id="IPR014001">
    <property type="entry name" value="Helicase_ATP-bd"/>
</dbReference>
<dbReference type="PROSITE" id="PS51194">
    <property type="entry name" value="HELICASE_CTER"/>
    <property type="match status" value="1"/>
</dbReference>
<gene>
    <name evidence="4" type="ORF">FDG31_03320</name>
</gene>
<keyword evidence="1" id="KW-0547">Nucleotide-binding</keyword>
<keyword evidence="2" id="KW-0378">Hydrolase</keyword>
<reference evidence="4 5" key="1">
    <citation type="submission" date="2019-04" db="EMBL/GenBank/DDBJ databases">
        <title>Genome sequencing of Clostridium botulinum Groups I-IV and Clostridium butyricum.</title>
        <authorList>
            <person name="Brunt J."/>
            <person name="Van Vliet A.H.M."/>
            <person name="Stringer S.C."/>
            <person name="Carter A.T."/>
            <person name="Peck M.W."/>
        </authorList>
    </citation>
    <scope>NUCLEOTIDE SEQUENCE [LARGE SCALE GENOMIC DNA]</scope>
    <source>
        <strain evidence="4 5">BL81</strain>
    </source>
</reference>
<dbReference type="GO" id="GO:0016787">
    <property type="term" value="F:hydrolase activity"/>
    <property type="evidence" value="ECO:0007669"/>
    <property type="project" value="UniProtKB-KW"/>
</dbReference>
<evidence type="ECO:0000313" key="4">
    <source>
        <dbReference type="EMBL" id="NFV25203.1"/>
    </source>
</evidence>
<dbReference type="Gene3D" id="3.40.50.300">
    <property type="entry name" value="P-loop containing nucleotide triphosphate hydrolases"/>
    <property type="match status" value="2"/>
</dbReference>
<dbReference type="Pfam" id="PF04851">
    <property type="entry name" value="ResIII"/>
    <property type="match status" value="1"/>
</dbReference>
<dbReference type="SMART" id="SM00487">
    <property type="entry name" value="DEXDc"/>
    <property type="match status" value="1"/>
</dbReference>
<dbReference type="AlphaFoldDB" id="A0A6B4JKC5"/>
<evidence type="ECO:0000256" key="3">
    <source>
        <dbReference type="ARBA" id="ARBA00022840"/>
    </source>
</evidence>
<sequence>MYDNFMGKKLNLKWVSEIIGSDYRKWHKGDVITIQAQTGTGKTFFITGDEEHEGLIDYLEPHEHLIYICNRTNLKRQLKIDLLKKFNQKLPINKETNGVDFEELDKITKIANIVITSYHALANGELENMYLGEHNNLDMFDYIIADECHFLLADGDFNNKCLLAYKKLIKTLHRNAIKIFISATMDDVKEYIKQNYNKLKNKQFGLGDGELRGYSTGIDYSYLDVSYFKNLKDIKMLIKNDNSDEKWIVFVTNINDGEKLKKDLRDIKVEIIKSGTKSKELTSIINESKFNSKVLICTKAMDNGINIKDDSVKNVVVMAWDKITFIQEVGRIRVDITNAPQIKLYIPCKKKSSFSSLIKFTYEPKSDLIELHKNNLKEFNKRYDFDYDKLYKDIFYKSEKGWKVNAVGEYQLKKAFKFAGDMITEFNIIGEFAFVFIQLFWLGLAETIDANKLIEEVQDNEAMESIEEYLSNNIGEIIYTKKDRKPLIEKINLIDGHNSRLKNTEDKPAKIIYISDIEQLNMYLEKTVKSNYRIKQLPRITKTIDNKRHNFKSPWIITTKDEFLI</sequence>
<name>A0A6B4JKC5_CLOBO</name>
<evidence type="ECO:0000256" key="1">
    <source>
        <dbReference type="ARBA" id="ARBA00022741"/>
    </source>
</evidence>
<dbReference type="Pfam" id="PF00271">
    <property type="entry name" value="Helicase_C"/>
    <property type="match status" value="1"/>
</dbReference>
<accession>A0A6B4JKC5</accession>
<evidence type="ECO:0000313" key="5">
    <source>
        <dbReference type="Proteomes" id="UP000486903"/>
    </source>
</evidence>
<dbReference type="SMART" id="SM00490">
    <property type="entry name" value="HELICc"/>
    <property type="match status" value="1"/>
</dbReference>
<comment type="caution">
    <text evidence="4">The sequence shown here is derived from an EMBL/GenBank/DDBJ whole genome shotgun (WGS) entry which is preliminary data.</text>
</comment>
<keyword evidence="3" id="KW-0067">ATP-binding</keyword>
<dbReference type="PROSITE" id="PS51192">
    <property type="entry name" value="HELICASE_ATP_BIND_1"/>
    <property type="match status" value="1"/>
</dbReference>